<dbReference type="Gene3D" id="3.30.710.10">
    <property type="entry name" value="Potassium Channel Kv1.1, Chain A"/>
    <property type="match status" value="1"/>
</dbReference>
<dbReference type="Proteomes" id="UP000256964">
    <property type="component" value="Unassembled WGS sequence"/>
</dbReference>
<evidence type="ECO:0000313" key="1">
    <source>
        <dbReference type="EMBL" id="RDX49574.1"/>
    </source>
</evidence>
<evidence type="ECO:0008006" key="3">
    <source>
        <dbReference type="Google" id="ProtNLM"/>
    </source>
</evidence>
<gene>
    <name evidence="1" type="ORF">OH76DRAFT_1455819</name>
</gene>
<dbReference type="STRING" id="139420.A0A371DAK3"/>
<organism evidence="1 2">
    <name type="scientific">Lentinus brumalis</name>
    <dbReference type="NCBI Taxonomy" id="2498619"/>
    <lineage>
        <taxon>Eukaryota</taxon>
        <taxon>Fungi</taxon>
        <taxon>Dikarya</taxon>
        <taxon>Basidiomycota</taxon>
        <taxon>Agaricomycotina</taxon>
        <taxon>Agaricomycetes</taxon>
        <taxon>Polyporales</taxon>
        <taxon>Polyporaceae</taxon>
        <taxon>Lentinus</taxon>
    </lineage>
</organism>
<keyword evidence="2" id="KW-1185">Reference proteome</keyword>
<accession>A0A371DAK3</accession>
<dbReference type="SUPFAM" id="SSF54695">
    <property type="entry name" value="POZ domain"/>
    <property type="match status" value="1"/>
</dbReference>
<dbReference type="EMBL" id="KZ857404">
    <property type="protein sequence ID" value="RDX49574.1"/>
    <property type="molecule type" value="Genomic_DNA"/>
</dbReference>
<evidence type="ECO:0000313" key="2">
    <source>
        <dbReference type="Proteomes" id="UP000256964"/>
    </source>
</evidence>
<name>A0A371DAK3_9APHY</name>
<dbReference type="OrthoDB" id="2739078at2759"/>
<protein>
    <recommendedName>
        <fullName evidence="3">BTB domain-containing protein</fullName>
    </recommendedName>
</protein>
<sequence length="308" mass="34818">MNLWFEDGTIILKAQNTIFKVYKGPLVQHSPVFRDMLMLPQPETEQVASGPATVTLFDPVADVSSLLHALMPRNIVRLSGTYDTSWNDACACLRMAHKYQMDQLLDESLRSLRRFYPDTYKLFQDRRSTTPQNSARAISVVNLARLVEAPSLLPMAIVECCTLGSEIVNGYKRPDLTEEHLSLSDMGLCFQAKDKLIEARIRGFHQLFESKVRRGCTAPDADNAYFDRLYFDLTDGNVPGLYTPNVWDSFSGYMSARIPWVCDSCKQAFVAEDVAQQKRIFEQLPALVGVAVPGWGTPPSPRWRPCRK</sequence>
<proteinExistence type="predicted"/>
<dbReference type="InterPro" id="IPR011333">
    <property type="entry name" value="SKP1/BTB/POZ_sf"/>
</dbReference>
<dbReference type="CDD" id="cd18186">
    <property type="entry name" value="BTB_POZ_ZBTB_KLHL-like"/>
    <property type="match status" value="1"/>
</dbReference>
<dbReference type="AlphaFoldDB" id="A0A371DAK3"/>
<reference evidence="1 2" key="1">
    <citation type="journal article" date="2018" name="Biotechnol. Biofuels">
        <title>Integrative visual omics of the white-rot fungus Polyporus brumalis exposes the biotechnological potential of its oxidative enzymes for delignifying raw plant biomass.</title>
        <authorList>
            <person name="Miyauchi S."/>
            <person name="Rancon A."/>
            <person name="Drula E."/>
            <person name="Hage H."/>
            <person name="Chaduli D."/>
            <person name="Favel A."/>
            <person name="Grisel S."/>
            <person name="Henrissat B."/>
            <person name="Herpoel-Gimbert I."/>
            <person name="Ruiz-Duenas F.J."/>
            <person name="Chevret D."/>
            <person name="Hainaut M."/>
            <person name="Lin J."/>
            <person name="Wang M."/>
            <person name="Pangilinan J."/>
            <person name="Lipzen A."/>
            <person name="Lesage-Meessen L."/>
            <person name="Navarro D."/>
            <person name="Riley R."/>
            <person name="Grigoriev I.V."/>
            <person name="Zhou S."/>
            <person name="Raouche S."/>
            <person name="Rosso M.N."/>
        </authorList>
    </citation>
    <scope>NUCLEOTIDE SEQUENCE [LARGE SCALE GENOMIC DNA]</scope>
    <source>
        <strain evidence="1 2">BRFM 1820</strain>
    </source>
</reference>